<dbReference type="EMBL" id="NQVE01000215">
    <property type="protein sequence ID" value="RAL37968.1"/>
    <property type="molecule type" value="Genomic_DNA"/>
</dbReference>
<proteinExistence type="predicted"/>
<name>A0A328CZX5_9ASTE</name>
<dbReference type="Proteomes" id="UP000249390">
    <property type="component" value="Unassembled WGS sequence"/>
</dbReference>
<reference evidence="1 2" key="1">
    <citation type="submission" date="2018-06" db="EMBL/GenBank/DDBJ databases">
        <title>The Genome of Cuscuta australis (Dodder) Provides Insight into the Evolution of Plant Parasitism.</title>
        <authorList>
            <person name="Liu H."/>
        </authorList>
    </citation>
    <scope>NUCLEOTIDE SEQUENCE [LARGE SCALE GENOMIC DNA]</scope>
    <source>
        <strain evidence="2">cv. Yunnan</strain>
        <tissue evidence="1">Vines</tissue>
    </source>
</reference>
<dbReference type="AlphaFoldDB" id="A0A328CZX5"/>
<evidence type="ECO:0000313" key="1">
    <source>
        <dbReference type="EMBL" id="RAL37968.1"/>
    </source>
</evidence>
<comment type="caution">
    <text evidence="1">The sequence shown here is derived from an EMBL/GenBank/DDBJ whole genome shotgun (WGS) entry which is preliminary data.</text>
</comment>
<protein>
    <submittedName>
        <fullName evidence="1">Uncharacterized protein</fullName>
    </submittedName>
</protein>
<organism evidence="1 2">
    <name type="scientific">Cuscuta australis</name>
    <dbReference type="NCBI Taxonomy" id="267555"/>
    <lineage>
        <taxon>Eukaryota</taxon>
        <taxon>Viridiplantae</taxon>
        <taxon>Streptophyta</taxon>
        <taxon>Embryophyta</taxon>
        <taxon>Tracheophyta</taxon>
        <taxon>Spermatophyta</taxon>
        <taxon>Magnoliopsida</taxon>
        <taxon>eudicotyledons</taxon>
        <taxon>Gunneridae</taxon>
        <taxon>Pentapetalae</taxon>
        <taxon>asterids</taxon>
        <taxon>lamiids</taxon>
        <taxon>Solanales</taxon>
        <taxon>Convolvulaceae</taxon>
        <taxon>Cuscuteae</taxon>
        <taxon>Cuscuta</taxon>
        <taxon>Cuscuta subgen. Grammica</taxon>
        <taxon>Cuscuta sect. Cleistogrammica</taxon>
    </lineage>
</organism>
<sequence length="153" mass="17705">MLQHQIWRIPSLSVTSFLIQGAYMWQRQMEENLGLPLLAEALACKQTLAWLRTREIVIVLPIPLQDMNSLIYQPLNFTNLPIVRYWDSSSSVDFLSWFQGRGALLMTLKPWKKEDVMRGIRRKGAEVAGRGRQCLATAFALKKIKDFHQSIKM</sequence>
<gene>
    <name evidence="1" type="ORF">DM860_000662</name>
</gene>
<keyword evidence="2" id="KW-1185">Reference proteome</keyword>
<accession>A0A328CZX5</accession>
<evidence type="ECO:0000313" key="2">
    <source>
        <dbReference type="Proteomes" id="UP000249390"/>
    </source>
</evidence>